<dbReference type="InterPro" id="IPR050661">
    <property type="entry name" value="BglG_antiterminators"/>
</dbReference>
<keyword evidence="2" id="KW-0677">Repeat</keyword>
<dbReference type="GO" id="GO:0006355">
    <property type="term" value="P:regulation of DNA-templated transcription"/>
    <property type="evidence" value="ECO:0007669"/>
    <property type="project" value="InterPro"/>
</dbReference>
<dbReference type="SUPFAM" id="SSF63520">
    <property type="entry name" value="PTS-regulatory domain, PRD"/>
    <property type="match status" value="2"/>
</dbReference>
<evidence type="ECO:0000313" key="11">
    <source>
        <dbReference type="Proteomes" id="UP001221519"/>
    </source>
</evidence>
<dbReference type="Proteomes" id="UP001220962">
    <property type="component" value="Chromosome"/>
</dbReference>
<organism evidence="8 10">
    <name type="scientific">Paenibacillus urinalis</name>
    <dbReference type="NCBI Taxonomy" id="521520"/>
    <lineage>
        <taxon>Bacteria</taxon>
        <taxon>Bacillati</taxon>
        <taxon>Bacillota</taxon>
        <taxon>Bacilli</taxon>
        <taxon>Bacillales</taxon>
        <taxon>Paenibacillaceae</taxon>
        <taxon>Paenibacillus</taxon>
    </lineage>
</organism>
<dbReference type="PROSITE" id="PS51372">
    <property type="entry name" value="PRD_2"/>
    <property type="match status" value="2"/>
</dbReference>
<evidence type="ECO:0000313" key="8">
    <source>
        <dbReference type="EMBL" id="WDH83628.1"/>
    </source>
</evidence>
<dbReference type="PROSITE" id="PS51094">
    <property type="entry name" value="PTS_EIIA_TYPE_2"/>
    <property type="match status" value="1"/>
</dbReference>
<dbReference type="GO" id="GO:0008982">
    <property type="term" value="F:protein-N(PI)-phosphohistidine-sugar phosphotransferase activity"/>
    <property type="evidence" value="ECO:0007669"/>
    <property type="project" value="InterPro"/>
</dbReference>
<dbReference type="SUPFAM" id="SSF52794">
    <property type="entry name" value="PTS system IIB component-like"/>
    <property type="match status" value="1"/>
</dbReference>
<dbReference type="GO" id="GO:0009401">
    <property type="term" value="P:phosphoenolpyruvate-dependent sugar phosphotransferase system"/>
    <property type="evidence" value="ECO:0007669"/>
    <property type="project" value="InterPro"/>
</dbReference>
<dbReference type="InterPro" id="IPR036095">
    <property type="entry name" value="PTS_EIIB-like_sf"/>
</dbReference>
<dbReference type="InterPro" id="IPR013011">
    <property type="entry name" value="PTS_EIIB_2"/>
</dbReference>
<dbReference type="InterPro" id="IPR011608">
    <property type="entry name" value="PRD"/>
</dbReference>
<dbReference type="RefSeq" id="WP_047913421.1">
    <property type="nucleotide sequence ID" value="NZ_CP118101.1"/>
</dbReference>
<dbReference type="Pfam" id="PF02302">
    <property type="entry name" value="PTS_IIB"/>
    <property type="match status" value="1"/>
</dbReference>
<evidence type="ECO:0000313" key="9">
    <source>
        <dbReference type="EMBL" id="WDI03288.1"/>
    </source>
</evidence>
<feature type="domain" description="PRD" evidence="7">
    <location>
        <begin position="207"/>
        <end position="312"/>
    </location>
</feature>
<dbReference type="AlphaFoldDB" id="A0AAX3N183"/>
<dbReference type="PROSITE" id="PS51099">
    <property type="entry name" value="PTS_EIIB_TYPE_2"/>
    <property type="match status" value="1"/>
</dbReference>
<dbReference type="InterPro" id="IPR002178">
    <property type="entry name" value="PTS_EIIA_type-2_dom"/>
</dbReference>
<dbReference type="InterPro" id="IPR003501">
    <property type="entry name" value="PTS_EIIB_2/3"/>
</dbReference>
<evidence type="ECO:0000256" key="3">
    <source>
        <dbReference type="ARBA" id="ARBA00023015"/>
    </source>
</evidence>
<dbReference type="CDD" id="cd05568">
    <property type="entry name" value="PTS_IIB_bgl_like"/>
    <property type="match status" value="1"/>
</dbReference>
<dbReference type="InterPro" id="IPR036388">
    <property type="entry name" value="WH-like_DNA-bd_sf"/>
</dbReference>
<dbReference type="InterPro" id="IPR013196">
    <property type="entry name" value="HTH_11"/>
</dbReference>
<feature type="domain" description="PRD" evidence="7">
    <location>
        <begin position="319"/>
        <end position="426"/>
    </location>
</feature>
<keyword evidence="1" id="KW-0808">Transferase</keyword>
<evidence type="ECO:0000259" key="6">
    <source>
        <dbReference type="PROSITE" id="PS51099"/>
    </source>
</evidence>
<dbReference type="Gene3D" id="3.40.930.10">
    <property type="entry name" value="Mannitol-specific EII, Chain A"/>
    <property type="match status" value="1"/>
</dbReference>
<keyword evidence="3" id="KW-0805">Transcription regulation</keyword>
<dbReference type="PANTHER" id="PTHR30185:SF18">
    <property type="entry name" value="TRANSCRIPTIONAL REGULATOR MTLR"/>
    <property type="match status" value="1"/>
</dbReference>
<dbReference type="Gene3D" id="1.10.1790.10">
    <property type="entry name" value="PRD domain"/>
    <property type="match status" value="2"/>
</dbReference>
<dbReference type="EMBL" id="CP118108">
    <property type="protein sequence ID" value="WDI03288.1"/>
    <property type="molecule type" value="Genomic_DNA"/>
</dbReference>
<keyword evidence="4" id="KW-0804">Transcription</keyword>
<dbReference type="Gene3D" id="3.40.50.2300">
    <property type="match status" value="1"/>
</dbReference>
<dbReference type="InterPro" id="IPR016152">
    <property type="entry name" value="PTrfase/Anion_transptr"/>
</dbReference>
<accession>A0AAX3N183</accession>
<evidence type="ECO:0000313" key="10">
    <source>
        <dbReference type="Proteomes" id="UP001220962"/>
    </source>
</evidence>
<reference evidence="8 11" key="1">
    <citation type="submission" date="2023-02" db="EMBL/GenBank/DDBJ databases">
        <title>Pathogen: clinical or host-associated sample.</title>
        <authorList>
            <person name="Hergert J."/>
            <person name="Casey R."/>
            <person name="Wagner J."/>
            <person name="Young E.L."/>
            <person name="Oakeson K.F."/>
        </authorList>
    </citation>
    <scope>NUCLEOTIDE SEQUENCE</scope>
    <source>
        <strain evidence="9 11">2022CK-00829</strain>
        <strain evidence="8">2022CK-00830</strain>
    </source>
</reference>
<dbReference type="Proteomes" id="UP001221519">
    <property type="component" value="Chromosome"/>
</dbReference>
<dbReference type="Pfam" id="PF00874">
    <property type="entry name" value="PRD"/>
    <property type="match status" value="2"/>
</dbReference>
<evidence type="ECO:0000259" key="5">
    <source>
        <dbReference type="PROSITE" id="PS51094"/>
    </source>
</evidence>
<name>A0AAX3N183_9BACL</name>
<proteinExistence type="predicted"/>
<sequence length="709" mass="79814">MEKPSKRTVLIVRFLLASPSRYTTVRELSDALDVSERTIKRELPLTEVWLDEQGVTLTRKPGYGLMIEGDSDTLAALEAEMESISVSPTFSREERRYFIISELLLASEPIKLYAFASRFKVTEGTLSNDLDRIEEWLSGFRIELIRKPGYGVYVHGNEKDVRTALIHLLHEHLDEYELIHLIRDRDKESEDNLSKVQSHIRNRLLNLVEESTIVQLEKYLTELEQHMQLKLTDSAFIGLAVHLALAIERMRTGQRITIPAQVLQELKRHPSFKAAQMLVNRLEDAFSLTIPEDETGYITMHLKGAEIKLDAEKEADYENVSFELVRLARDILKKAEALTGLELKSNSRLFFGFINHLGPAVERLKLGLDIRNPLLRQIKEQYASVYDIARNCSKVLEDYVGLLIPDAEIGYIALHLGAMLEYAEAKYMKNSLQVLVVCASGIGTSSLLQTRIRKEFPTLHIAAVVSAAETESYEAQVDLIISTVDLVSRLPVVRVSPLLGERDIEKVRAMLEDTSPDTDRVPLSKESSASLAESLQKQKRLIEGIQDLLNNLVIQDGAHFGSIDELIERIAGNYAKDEAGTSQLIQELHEREKLGETILSQEGIFLLHCRSTVVTKLALSVLRFTEPITYGSDKESQLSAAIVLLAPRGSDRTYLEAASEVSKSLIDRPGFAARLTDGTSAALSLDIQGIMKDLYLRKIEQYTMEVEQL</sequence>
<dbReference type="InterPro" id="IPR036634">
    <property type="entry name" value="PRD_sf"/>
</dbReference>
<dbReference type="Pfam" id="PF08279">
    <property type="entry name" value="HTH_11"/>
    <property type="match status" value="1"/>
</dbReference>
<dbReference type="SUPFAM" id="SSF55804">
    <property type="entry name" value="Phoshotransferase/anion transport protein"/>
    <property type="match status" value="1"/>
</dbReference>
<evidence type="ECO:0000256" key="4">
    <source>
        <dbReference type="ARBA" id="ARBA00023163"/>
    </source>
</evidence>
<dbReference type="PANTHER" id="PTHR30185">
    <property type="entry name" value="CRYPTIC BETA-GLUCOSIDE BGL OPERON ANTITERMINATOR"/>
    <property type="match status" value="1"/>
</dbReference>
<gene>
    <name evidence="8" type="ORF">PUW23_05190</name>
    <name evidence="9" type="ORF">PUW25_04735</name>
</gene>
<dbReference type="EMBL" id="CP118101">
    <property type="protein sequence ID" value="WDH83628.1"/>
    <property type="molecule type" value="Genomic_DNA"/>
</dbReference>
<evidence type="ECO:0000256" key="2">
    <source>
        <dbReference type="ARBA" id="ARBA00022737"/>
    </source>
</evidence>
<feature type="domain" description="PTS EIIB type-2" evidence="6">
    <location>
        <begin position="432"/>
        <end position="519"/>
    </location>
</feature>
<evidence type="ECO:0000256" key="1">
    <source>
        <dbReference type="ARBA" id="ARBA00022679"/>
    </source>
</evidence>
<feature type="domain" description="PTS EIIA type-2" evidence="5">
    <location>
        <begin position="547"/>
        <end position="694"/>
    </location>
</feature>
<evidence type="ECO:0000259" key="7">
    <source>
        <dbReference type="PROSITE" id="PS51372"/>
    </source>
</evidence>
<protein>
    <submittedName>
        <fullName evidence="8">BglG family transcription antiterminator</fullName>
    </submittedName>
</protein>
<dbReference type="Gene3D" id="1.10.10.10">
    <property type="entry name" value="Winged helix-like DNA-binding domain superfamily/Winged helix DNA-binding domain"/>
    <property type="match status" value="2"/>
</dbReference>
<dbReference type="Pfam" id="PF00359">
    <property type="entry name" value="PTS_EIIA_2"/>
    <property type="match status" value="1"/>
</dbReference>
<keyword evidence="11" id="KW-1185">Reference proteome</keyword>